<dbReference type="Gene3D" id="1.10.10.690">
    <property type="entry name" value="YidB-like"/>
    <property type="match status" value="1"/>
</dbReference>
<gene>
    <name evidence="1" type="ORF">Q2T77_10850</name>
</gene>
<dbReference type="RefSeq" id="WP_301807986.1">
    <property type="nucleotide sequence ID" value="NZ_JAUJZH010000006.1"/>
</dbReference>
<sequence>MGLLTQILGGLAGNALGGSQSHSSRGGMSPVLMALLPVVLNMLSQRGHAGGLGAGPASGGGEVGGPGGLAGMGGLGGLLEQFTQKGYGSQAESWVGTGANQALPPNAIDDIFGRDQLHQIAQQAGLGDDETRSGLSELLPDVVDHFTPGGQVPEQNQLSSSVDNYLQAFR</sequence>
<keyword evidence="2" id="KW-1185">Reference proteome</keyword>
<evidence type="ECO:0000313" key="1">
    <source>
        <dbReference type="EMBL" id="MDO1532788.1"/>
    </source>
</evidence>
<protein>
    <submittedName>
        <fullName evidence="1">YidB family protein</fullName>
    </submittedName>
</protein>
<dbReference type="SUPFAM" id="SSF140804">
    <property type="entry name" value="YidB-like"/>
    <property type="match status" value="1"/>
</dbReference>
<proteinExistence type="predicted"/>
<dbReference type="Proteomes" id="UP001169027">
    <property type="component" value="Unassembled WGS sequence"/>
</dbReference>
<dbReference type="Pfam" id="PF20159">
    <property type="entry name" value="YidB"/>
    <property type="match status" value="1"/>
</dbReference>
<evidence type="ECO:0000313" key="2">
    <source>
        <dbReference type="Proteomes" id="UP001169027"/>
    </source>
</evidence>
<reference evidence="1" key="1">
    <citation type="submission" date="2023-06" db="EMBL/GenBank/DDBJ databases">
        <authorList>
            <person name="Jiang Y."/>
            <person name="Liu Q."/>
        </authorList>
    </citation>
    <scope>NUCLEOTIDE SEQUENCE</scope>
    <source>
        <strain evidence="1">CGMCC 1.12090</strain>
    </source>
</reference>
<comment type="caution">
    <text evidence="1">The sequence shown here is derived from an EMBL/GenBank/DDBJ whole genome shotgun (WGS) entry which is preliminary data.</text>
</comment>
<organism evidence="1 2">
    <name type="scientific">Variovorax ginsengisoli</name>
    <dbReference type="NCBI Taxonomy" id="363844"/>
    <lineage>
        <taxon>Bacteria</taxon>
        <taxon>Pseudomonadati</taxon>
        <taxon>Pseudomonadota</taxon>
        <taxon>Betaproteobacteria</taxon>
        <taxon>Burkholderiales</taxon>
        <taxon>Comamonadaceae</taxon>
        <taxon>Variovorax</taxon>
    </lineage>
</organism>
<dbReference type="InterPro" id="IPR045372">
    <property type="entry name" value="YidB"/>
</dbReference>
<dbReference type="InterPro" id="IPR027405">
    <property type="entry name" value="YidB-like"/>
</dbReference>
<accession>A0ABT8S2R0</accession>
<name>A0ABT8S2R0_9BURK</name>
<dbReference type="EMBL" id="JAUKVY010000006">
    <property type="protein sequence ID" value="MDO1532788.1"/>
    <property type="molecule type" value="Genomic_DNA"/>
</dbReference>